<dbReference type="RefSeq" id="WP_274723109.1">
    <property type="nucleotide sequence ID" value="NZ_JARBFT010000010.1"/>
</dbReference>
<evidence type="ECO:0000313" key="2">
    <source>
        <dbReference type="Proteomes" id="UP001216189"/>
    </source>
</evidence>
<reference evidence="1 2" key="1">
    <citation type="submission" date="2023-02" db="EMBL/GenBank/DDBJ databases">
        <title>Vibrio intestini sp. nov., a close relative of Vibrio cholerae isolated from the intestine of Healthy Culter dabryi.</title>
        <authorList>
            <person name="Wu N."/>
        </authorList>
    </citation>
    <scope>NUCLEOTIDE SEQUENCE [LARGE SCALE GENOMIC DNA]</scope>
    <source>
        <strain evidence="1 2">DSL-7</strain>
    </source>
</reference>
<name>A0ABT5V1F6_9VIBR</name>
<proteinExistence type="predicted"/>
<evidence type="ECO:0008006" key="3">
    <source>
        <dbReference type="Google" id="ProtNLM"/>
    </source>
</evidence>
<dbReference type="EMBL" id="JARBFT010000010">
    <property type="protein sequence ID" value="MDE1515498.1"/>
    <property type="molecule type" value="Genomic_DNA"/>
</dbReference>
<sequence length="57" mass="6693">MKKLTDLFCHADDFCQSFIPQWKKFQLECGERKRNSKGRISESEIMTIIIETVLISV</sequence>
<protein>
    <recommendedName>
        <fullName evidence="3">Transposase</fullName>
    </recommendedName>
</protein>
<evidence type="ECO:0000313" key="1">
    <source>
        <dbReference type="EMBL" id="MDE1515498.1"/>
    </source>
</evidence>
<comment type="caution">
    <text evidence="1">The sequence shown here is derived from an EMBL/GenBank/DDBJ whole genome shotgun (WGS) entry which is preliminary data.</text>
</comment>
<organism evidence="1 2">
    <name type="scientific">Vibrio chanodichtyis</name>
    <dbReference type="NCBI Taxonomy" id="3027932"/>
    <lineage>
        <taxon>Bacteria</taxon>
        <taxon>Pseudomonadati</taxon>
        <taxon>Pseudomonadota</taxon>
        <taxon>Gammaproteobacteria</taxon>
        <taxon>Vibrionales</taxon>
        <taxon>Vibrionaceae</taxon>
        <taxon>Vibrio</taxon>
    </lineage>
</organism>
<gene>
    <name evidence="1" type="ORF">PUN32_10795</name>
</gene>
<dbReference type="Proteomes" id="UP001216189">
    <property type="component" value="Unassembled WGS sequence"/>
</dbReference>
<accession>A0ABT5V1F6</accession>
<keyword evidence="2" id="KW-1185">Reference proteome</keyword>